<evidence type="ECO:0000256" key="4">
    <source>
        <dbReference type="ARBA" id="ARBA00020654"/>
    </source>
</evidence>
<dbReference type="InterPro" id="IPR050472">
    <property type="entry name" value="Anth_synth/Amidotransfase"/>
</dbReference>
<reference evidence="9" key="2">
    <citation type="submission" date="2016-10" db="EMBL/GenBank/DDBJ databases">
        <authorList>
            <person name="de Groot N.N."/>
        </authorList>
    </citation>
    <scope>NUCLEOTIDE SEQUENCE</scope>
    <source>
        <strain evidence="9">J.0255</strain>
    </source>
</reference>
<dbReference type="PRINTS" id="PR00099">
    <property type="entry name" value="CPSGATASE"/>
</dbReference>
<dbReference type="PANTHER" id="PTHR43418:SF4">
    <property type="entry name" value="MULTIFUNCTIONAL TRYPTOPHAN BIOSYNTHESIS PROTEIN"/>
    <property type="match status" value="1"/>
</dbReference>
<dbReference type="AlphaFoldDB" id="A0A1G4NYD2"/>
<dbReference type="PROSITE" id="PS51273">
    <property type="entry name" value="GATASE_TYPE_1"/>
    <property type="match status" value="1"/>
</dbReference>
<dbReference type="RefSeq" id="YP_009315248.1">
    <property type="nucleotide sequence ID" value="NC_031666.1"/>
</dbReference>
<dbReference type="InterPro" id="IPR029062">
    <property type="entry name" value="Class_I_gatase-like"/>
</dbReference>
<reference evidence="9" key="1">
    <citation type="submission" date="2016-10" db="EMBL/GenBank/DDBJ databases">
        <title>Chloroplast genomes as a tool to resolve red algal phylogenies: a case study in the Nemaliales.</title>
        <authorList>
            <person name="Costa J.F."/>
            <person name="Lin S.M."/>
            <person name="Macaya E.C."/>
            <person name="Fernandez-Garcia C."/>
            <person name="Verbruggen H."/>
        </authorList>
    </citation>
    <scope>NUCLEOTIDE SEQUENCE</scope>
    <source>
        <strain evidence="9">J.0255</strain>
    </source>
</reference>
<keyword evidence="5" id="KW-0057">Aromatic amino acid biosynthesis</keyword>
<protein>
    <recommendedName>
        <fullName evidence="4">Anthranilate synthase component 2</fullName>
        <ecNumber evidence="3">4.1.3.27</ecNumber>
    </recommendedName>
    <alternativeName>
        <fullName evidence="7">Anthranilate synthase, glutamine amidotransferase component</fullName>
    </alternativeName>
</protein>
<feature type="domain" description="Glutamine amidotransferase" evidence="8">
    <location>
        <begin position="3"/>
        <end position="186"/>
    </location>
</feature>
<evidence type="ECO:0000259" key="8">
    <source>
        <dbReference type="Pfam" id="PF00117"/>
    </source>
</evidence>
<evidence type="ECO:0000256" key="1">
    <source>
        <dbReference type="ARBA" id="ARBA00004873"/>
    </source>
</evidence>
<dbReference type="PANTHER" id="PTHR43418">
    <property type="entry name" value="MULTIFUNCTIONAL TRYPTOPHAN BIOSYNTHESIS PROTEIN-RELATED"/>
    <property type="match status" value="1"/>
</dbReference>
<gene>
    <name evidence="9" type="primary">trpG</name>
    <name evidence="9" type="ORF">J0255_9</name>
</gene>
<comment type="subunit">
    <text evidence="2">Tetramer of two components I and two components II.</text>
</comment>
<comment type="pathway">
    <text evidence="1">Amino-acid biosynthesis; L-tryptophan biosynthesis; L-tryptophan from chorismate: step 1/5.</text>
</comment>
<dbReference type="PRINTS" id="PR00096">
    <property type="entry name" value="GATASE"/>
</dbReference>
<evidence type="ECO:0000256" key="5">
    <source>
        <dbReference type="ARBA" id="ARBA00022822"/>
    </source>
</evidence>
<evidence type="ECO:0000256" key="7">
    <source>
        <dbReference type="ARBA" id="ARBA00082672"/>
    </source>
</evidence>
<dbReference type="GO" id="GO:0000162">
    <property type="term" value="P:L-tryptophan biosynthetic process"/>
    <property type="evidence" value="ECO:0007669"/>
    <property type="project" value="UniProtKB-KW"/>
</dbReference>
<name>A0A1G4NYD2_9FLOR</name>
<dbReference type="PRINTS" id="PR00097">
    <property type="entry name" value="ANTSNTHASEII"/>
</dbReference>
<proteinExistence type="predicted"/>
<dbReference type="InterPro" id="IPR006221">
    <property type="entry name" value="TrpG/PapA_dom"/>
</dbReference>
<evidence type="ECO:0000256" key="3">
    <source>
        <dbReference type="ARBA" id="ARBA00012266"/>
    </source>
</evidence>
<accession>A0A1G4NYD2</accession>
<dbReference type="EC" id="4.1.3.27" evidence="3"/>
<keyword evidence="6" id="KW-0315">Glutamine amidotransferase</keyword>
<dbReference type="CDD" id="cd01743">
    <property type="entry name" value="GATase1_Anthranilate_Synthase"/>
    <property type="match status" value="1"/>
</dbReference>
<dbReference type="Pfam" id="PF00117">
    <property type="entry name" value="GATase"/>
    <property type="match status" value="1"/>
</dbReference>
<evidence type="ECO:0000313" key="9">
    <source>
        <dbReference type="EMBL" id="SCW23703.1"/>
    </source>
</evidence>
<keyword evidence="9" id="KW-0934">Plastid</keyword>
<dbReference type="EMBL" id="LT622875">
    <property type="protein sequence ID" value="SCW23703.1"/>
    <property type="molecule type" value="Genomic_DNA"/>
</dbReference>
<keyword evidence="5" id="KW-0028">Amino-acid biosynthesis</keyword>
<dbReference type="InterPro" id="IPR017926">
    <property type="entry name" value="GATASE"/>
</dbReference>
<organism evidence="9">
    <name type="scientific">Yamadaella caenomyce</name>
    <dbReference type="NCBI Taxonomy" id="259029"/>
    <lineage>
        <taxon>Eukaryota</taxon>
        <taxon>Rhodophyta</taxon>
        <taxon>Florideophyceae</taxon>
        <taxon>Nemaliophycidae</taxon>
        <taxon>Nemaliales</taxon>
        <taxon>Liagoraceae</taxon>
        <taxon>Yamadaella</taxon>
    </lineage>
</organism>
<dbReference type="GO" id="GO:0005829">
    <property type="term" value="C:cytosol"/>
    <property type="evidence" value="ECO:0007669"/>
    <property type="project" value="TreeGrafter"/>
</dbReference>
<sequence>MILIIDNYDSFTYNLDQAIGDLGFYTKVYRNDSITLEKIKNLSPAAIILSPGPGSPVDSGISLAIIKNLSSFTPILGVCLGHQAIAYSVGGQIVHAQRPIHGKTSWVYHNGKHLFRGLANPMLATRYHSLSIKSIKVSEDLEINAWSEDGTIMGCSYRKYPNVHGIQFHPESLWTKEGKQILYNFLTMYV</sequence>
<keyword evidence="9" id="KW-0150">Chloroplast</keyword>
<dbReference type="NCBIfam" id="TIGR00566">
    <property type="entry name" value="trpG_papA"/>
    <property type="match status" value="1"/>
</dbReference>
<evidence type="ECO:0000256" key="6">
    <source>
        <dbReference type="ARBA" id="ARBA00022962"/>
    </source>
</evidence>
<dbReference type="Gene3D" id="3.40.50.880">
    <property type="match status" value="1"/>
</dbReference>
<dbReference type="FunFam" id="3.40.50.880:FF:000003">
    <property type="entry name" value="Anthranilate synthase component II"/>
    <property type="match status" value="1"/>
</dbReference>
<dbReference type="GO" id="GO:0004049">
    <property type="term" value="F:anthranilate synthase activity"/>
    <property type="evidence" value="ECO:0007669"/>
    <property type="project" value="UniProtKB-EC"/>
</dbReference>
<keyword evidence="5" id="KW-0822">Tryptophan biosynthesis</keyword>
<geneLocation type="chloroplast" evidence="9"/>
<evidence type="ECO:0000256" key="2">
    <source>
        <dbReference type="ARBA" id="ARBA00011743"/>
    </source>
</evidence>
<dbReference type="SUPFAM" id="SSF52317">
    <property type="entry name" value="Class I glutamine amidotransferase-like"/>
    <property type="match status" value="1"/>
</dbReference>
<dbReference type="GeneID" id="29998081"/>